<feature type="non-terminal residue" evidence="2">
    <location>
        <position position="1"/>
    </location>
</feature>
<feature type="region of interest" description="Disordered" evidence="1">
    <location>
        <begin position="1"/>
        <end position="196"/>
    </location>
</feature>
<comment type="caution">
    <text evidence="2">The sequence shown here is derived from an EMBL/GenBank/DDBJ whole genome shotgun (WGS) entry which is preliminary data.</text>
</comment>
<feature type="compositionally biased region" description="Acidic residues" evidence="1">
    <location>
        <begin position="65"/>
        <end position="74"/>
    </location>
</feature>
<proteinExistence type="predicted"/>
<gene>
    <name evidence="2" type="ORF">CUNI_LOCUS10103</name>
</gene>
<feature type="compositionally biased region" description="Low complexity" evidence="1">
    <location>
        <begin position="110"/>
        <end position="126"/>
    </location>
</feature>
<reference evidence="2" key="1">
    <citation type="submission" date="2021-04" db="EMBL/GenBank/DDBJ databases">
        <authorList>
            <consortium name="Molecular Ecology Group"/>
        </authorList>
    </citation>
    <scope>NUCLEOTIDE SEQUENCE</scope>
</reference>
<sequence length="236" mass="26478">AQELKHNALVQRRKTGKRKIRRYNRNAAYEQELHREANRRAVVRAKRQASSKARERLQQQRDLSQDVDNDDNLLDETWKLPEAKGAAGSGRKSHQHISSRHVGAKAGPRSHASSHSNKTSASTSGSQRKEDYESDVENVPDDLAAEMASDDNGGKKRKVRAGKCRVRREDNDQDLMDGQDTSSLEDDPDYEDESRGNVMSSIPIEIVPVPADVRKLTINKNSGETLLHRAARIGHE</sequence>
<evidence type="ECO:0000256" key="1">
    <source>
        <dbReference type="SAM" id="MobiDB-lite"/>
    </source>
</evidence>
<dbReference type="Proteomes" id="UP000678393">
    <property type="component" value="Unassembled WGS sequence"/>
</dbReference>
<feature type="non-terminal residue" evidence="2">
    <location>
        <position position="236"/>
    </location>
</feature>
<feature type="compositionally biased region" description="Basic residues" evidence="1">
    <location>
        <begin position="155"/>
        <end position="166"/>
    </location>
</feature>
<evidence type="ECO:0000313" key="3">
    <source>
        <dbReference type="Proteomes" id="UP000678393"/>
    </source>
</evidence>
<feature type="compositionally biased region" description="Basic residues" evidence="1">
    <location>
        <begin position="11"/>
        <end position="24"/>
    </location>
</feature>
<feature type="compositionally biased region" description="Acidic residues" evidence="1">
    <location>
        <begin position="132"/>
        <end position="144"/>
    </location>
</feature>
<dbReference type="OrthoDB" id="6163003at2759"/>
<dbReference type="AlphaFoldDB" id="A0A8S3Z9L4"/>
<accession>A0A8S3Z9L4</accession>
<name>A0A8S3Z9L4_9EUPU</name>
<organism evidence="2 3">
    <name type="scientific">Candidula unifasciata</name>
    <dbReference type="NCBI Taxonomy" id="100452"/>
    <lineage>
        <taxon>Eukaryota</taxon>
        <taxon>Metazoa</taxon>
        <taxon>Spiralia</taxon>
        <taxon>Lophotrochozoa</taxon>
        <taxon>Mollusca</taxon>
        <taxon>Gastropoda</taxon>
        <taxon>Heterobranchia</taxon>
        <taxon>Euthyneura</taxon>
        <taxon>Panpulmonata</taxon>
        <taxon>Eupulmonata</taxon>
        <taxon>Stylommatophora</taxon>
        <taxon>Helicina</taxon>
        <taxon>Helicoidea</taxon>
        <taxon>Geomitridae</taxon>
        <taxon>Candidula</taxon>
    </lineage>
</organism>
<feature type="compositionally biased region" description="Acidic residues" evidence="1">
    <location>
        <begin position="171"/>
        <end position="192"/>
    </location>
</feature>
<dbReference type="EMBL" id="CAJHNH020001802">
    <property type="protein sequence ID" value="CAG5124545.1"/>
    <property type="molecule type" value="Genomic_DNA"/>
</dbReference>
<keyword evidence="3" id="KW-1185">Reference proteome</keyword>
<evidence type="ECO:0000313" key="2">
    <source>
        <dbReference type="EMBL" id="CAG5124545.1"/>
    </source>
</evidence>
<protein>
    <submittedName>
        <fullName evidence="2">Uncharacterized protein</fullName>
    </submittedName>
</protein>
<feature type="compositionally biased region" description="Basic residues" evidence="1">
    <location>
        <begin position="91"/>
        <end position="103"/>
    </location>
</feature>